<gene>
    <name evidence="1" type="ORF">SA2016_3800</name>
</gene>
<evidence type="ECO:0000313" key="1">
    <source>
        <dbReference type="EMBL" id="AMM34457.1"/>
    </source>
</evidence>
<dbReference type="GO" id="GO:0003677">
    <property type="term" value="F:DNA binding"/>
    <property type="evidence" value="ECO:0007669"/>
    <property type="project" value="InterPro"/>
</dbReference>
<keyword evidence="2" id="KW-1185">Reference proteome</keyword>
<name>A0A127A5M8_9MICC</name>
<dbReference type="OrthoDB" id="3405537at2"/>
<sequence>MWWPEGKVCGPCFTVATRTRGICPGCGQDRLLPGPPTPDGGPRCGECAGIPHDFHCTRCGTEGESYRRGTCARCALRDDLTAMLLTDPADPAAMARLVDVLCRADRPESIITWKRSPKVQALLASLAAGTTPLTHEGLDARIGTDGRTVDHLRALLVHHGLLPYRDPYLARFEAWIEDKLRPLAPEVAKPVEQFAKWHHLRRIRSTATPDATARGPVHSAKQEVTETAKFLQWLWDTHHRTAAACTQQDVDEWRASGPTTRKQIKTFFGFARRTRLNTAVDVGSYTARTRPTLAQDQRLAWLRELLTGNSESRPYRVAGILLLLYAQPLVRVAALRTEAITIDPATGQAAITFAERPIPVPGGFAELLRDHLEARPNLRTGVAESPWLFPGTIAGQHLHPNGIMDRLRSLGIELASGRNRALDELVTQMPPPLVADALGYSYQVAFLHASAAAEPWARYAGLRPHP</sequence>
<evidence type="ECO:0000313" key="2">
    <source>
        <dbReference type="Proteomes" id="UP000070134"/>
    </source>
</evidence>
<protein>
    <submittedName>
        <fullName evidence="1">Recombinase XerD</fullName>
    </submittedName>
</protein>
<dbReference type="SUPFAM" id="SSF56349">
    <property type="entry name" value="DNA breaking-rejoining enzymes"/>
    <property type="match status" value="1"/>
</dbReference>
<accession>A0A127A5M8</accession>
<dbReference type="Proteomes" id="UP000070134">
    <property type="component" value="Chromosome"/>
</dbReference>
<dbReference type="EMBL" id="CP014518">
    <property type="protein sequence ID" value="AMM34457.1"/>
    <property type="molecule type" value="Genomic_DNA"/>
</dbReference>
<reference evidence="1 2" key="1">
    <citation type="submission" date="2016-02" db="EMBL/GenBank/DDBJ databases">
        <title>Complete genome of Sinomonas atrocyanea KCTC 3377.</title>
        <authorList>
            <person name="Kim K.M."/>
        </authorList>
    </citation>
    <scope>NUCLEOTIDE SEQUENCE [LARGE SCALE GENOMIC DNA]</scope>
    <source>
        <strain evidence="1 2">KCTC 3377</strain>
    </source>
</reference>
<dbReference type="AlphaFoldDB" id="A0A127A5M8"/>
<dbReference type="InterPro" id="IPR011010">
    <property type="entry name" value="DNA_brk_join_enz"/>
</dbReference>
<dbReference type="PATRIC" id="fig|37927.3.peg.3895"/>
<dbReference type="STRING" id="37927.SA2016_3800"/>
<proteinExistence type="predicted"/>
<dbReference type="KEGG" id="satk:SA2016_3800"/>
<organism evidence="1 2">
    <name type="scientific">Sinomonas atrocyanea</name>
    <dbReference type="NCBI Taxonomy" id="37927"/>
    <lineage>
        <taxon>Bacteria</taxon>
        <taxon>Bacillati</taxon>
        <taxon>Actinomycetota</taxon>
        <taxon>Actinomycetes</taxon>
        <taxon>Micrococcales</taxon>
        <taxon>Micrococcaceae</taxon>
        <taxon>Sinomonas</taxon>
    </lineage>
</organism>